<gene>
    <name evidence="2" type="ORF">L6637_15365</name>
    <name evidence="1" type="ORF">L6654_41715</name>
</gene>
<organism evidence="1 4">
    <name type="scientific">Bradyrhizobium zhengyangense</name>
    <dbReference type="NCBI Taxonomy" id="2911009"/>
    <lineage>
        <taxon>Bacteria</taxon>
        <taxon>Pseudomonadati</taxon>
        <taxon>Pseudomonadota</taxon>
        <taxon>Alphaproteobacteria</taxon>
        <taxon>Hyphomicrobiales</taxon>
        <taxon>Nitrobacteraceae</taxon>
        <taxon>Bradyrhizobium</taxon>
    </lineage>
</organism>
<sequence>MRFLKIVGWLILGLIGLVVLRAVLEPPADYFEIRRVDFAVRGDGASLEIVNTGHSPITIQAVNINQRADCRVGFLMPVNGTFPYALQVGDKISTYGSCRVIRAEIVTNKGLVVYSFANGE</sequence>
<dbReference type="EMBL" id="JAKLTY010000062">
    <property type="protein sequence ID" value="MCG2633071.1"/>
    <property type="molecule type" value="Genomic_DNA"/>
</dbReference>
<dbReference type="RefSeq" id="WP_237871159.1">
    <property type="nucleotide sequence ID" value="NZ_JAKLTY010000062.1"/>
</dbReference>
<protein>
    <submittedName>
        <fullName evidence="1">Uncharacterized protein</fullName>
    </submittedName>
</protein>
<dbReference type="Proteomes" id="UP001139054">
    <property type="component" value="Unassembled WGS sequence"/>
</dbReference>
<evidence type="ECO:0000313" key="4">
    <source>
        <dbReference type="Proteomes" id="UP001139054"/>
    </source>
</evidence>
<dbReference type="Proteomes" id="UP001139012">
    <property type="component" value="Unassembled WGS sequence"/>
</dbReference>
<proteinExistence type="predicted"/>
<evidence type="ECO:0000313" key="1">
    <source>
        <dbReference type="EMBL" id="MCG2633071.1"/>
    </source>
</evidence>
<dbReference type="EMBL" id="JAKLUA010000004">
    <property type="protein sequence ID" value="MCG2668337.1"/>
    <property type="molecule type" value="Genomic_DNA"/>
</dbReference>
<dbReference type="AlphaFoldDB" id="A0A9X1RJ98"/>
<name>A0A9X1RJ98_9BRAD</name>
<accession>A0A9X1RJ98</accession>
<comment type="caution">
    <text evidence="1">The sequence shown here is derived from an EMBL/GenBank/DDBJ whole genome shotgun (WGS) entry which is preliminary data.</text>
</comment>
<evidence type="ECO:0000313" key="2">
    <source>
        <dbReference type="EMBL" id="MCG2668337.1"/>
    </source>
</evidence>
<reference evidence="1" key="1">
    <citation type="submission" date="2022-01" db="EMBL/GenBank/DDBJ databases">
        <title>Genome sequnece data of strain Bradyrhizobium sp. nov.</title>
        <authorList>
            <person name="Zhang J."/>
        </authorList>
    </citation>
    <scope>NUCLEOTIDE SEQUENCE</scope>
    <source>
        <strain evidence="2">WYCCWR 12774</strain>
        <strain evidence="1">WYCCWR 13023</strain>
    </source>
</reference>
<evidence type="ECO:0000313" key="3">
    <source>
        <dbReference type="Proteomes" id="UP001139012"/>
    </source>
</evidence>
<keyword evidence="3" id="KW-1185">Reference proteome</keyword>